<gene>
    <name evidence="1" type="ORF">BJ508DRAFT_73236</name>
</gene>
<protein>
    <submittedName>
        <fullName evidence="1">Uncharacterized protein</fullName>
    </submittedName>
</protein>
<evidence type="ECO:0000313" key="2">
    <source>
        <dbReference type="Proteomes" id="UP000275078"/>
    </source>
</evidence>
<reference evidence="1 2" key="1">
    <citation type="journal article" date="2018" name="Nat. Ecol. Evol.">
        <title>Pezizomycetes genomes reveal the molecular basis of ectomycorrhizal truffle lifestyle.</title>
        <authorList>
            <person name="Murat C."/>
            <person name="Payen T."/>
            <person name="Noel B."/>
            <person name="Kuo A."/>
            <person name="Morin E."/>
            <person name="Chen J."/>
            <person name="Kohler A."/>
            <person name="Krizsan K."/>
            <person name="Balestrini R."/>
            <person name="Da Silva C."/>
            <person name="Montanini B."/>
            <person name="Hainaut M."/>
            <person name="Levati E."/>
            <person name="Barry K.W."/>
            <person name="Belfiori B."/>
            <person name="Cichocki N."/>
            <person name="Clum A."/>
            <person name="Dockter R.B."/>
            <person name="Fauchery L."/>
            <person name="Guy J."/>
            <person name="Iotti M."/>
            <person name="Le Tacon F."/>
            <person name="Lindquist E.A."/>
            <person name="Lipzen A."/>
            <person name="Malagnac F."/>
            <person name="Mello A."/>
            <person name="Molinier V."/>
            <person name="Miyauchi S."/>
            <person name="Poulain J."/>
            <person name="Riccioni C."/>
            <person name="Rubini A."/>
            <person name="Sitrit Y."/>
            <person name="Splivallo R."/>
            <person name="Traeger S."/>
            <person name="Wang M."/>
            <person name="Zifcakova L."/>
            <person name="Wipf D."/>
            <person name="Zambonelli A."/>
            <person name="Paolocci F."/>
            <person name="Nowrousian M."/>
            <person name="Ottonello S."/>
            <person name="Baldrian P."/>
            <person name="Spatafora J.W."/>
            <person name="Henrissat B."/>
            <person name="Nagy L.G."/>
            <person name="Aury J.M."/>
            <person name="Wincker P."/>
            <person name="Grigoriev I.V."/>
            <person name="Bonfante P."/>
            <person name="Martin F.M."/>
        </authorList>
    </citation>
    <scope>NUCLEOTIDE SEQUENCE [LARGE SCALE GENOMIC DNA]</scope>
    <source>
        <strain evidence="1 2">RN42</strain>
    </source>
</reference>
<dbReference type="AlphaFoldDB" id="A0A3N4HK00"/>
<dbReference type="EMBL" id="ML119860">
    <property type="protein sequence ID" value="RPA72481.1"/>
    <property type="molecule type" value="Genomic_DNA"/>
</dbReference>
<evidence type="ECO:0000313" key="1">
    <source>
        <dbReference type="EMBL" id="RPA72481.1"/>
    </source>
</evidence>
<accession>A0A3N4HK00</accession>
<name>A0A3N4HK00_ASCIM</name>
<dbReference type="Proteomes" id="UP000275078">
    <property type="component" value="Unassembled WGS sequence"/>
</dbReference>
<keyword evidence="2" id="KW-1185">Reference proteome</keyword>
<organism evidence="1 2">
    <name type="scientific">Ascobolus immersus RN42</name>
    <dbReference type="NCBI Taxonomy" id="1160509"/>
    <lineage>
        <taxon>Eukaryota</taxon>
        <taxon>Fungi</taxon>
        <taxon>Dikarya</taxon>
        <taxon>Ascomycota</taxon>
        <taxon>Pezizomycotina</taxon>
        <taxon>Pezizomycetes</taxon>
        <taxon>Pezizales</taxon>
        <taxon>Ascobolaceae</taxon>
        <taxon>Ascobolus</taxon>
    </lineage>
</organism>
<proteinExistence type="predicted"/>
<sequence length="219" mass="24622">MADYLHDEKVFRGLHDFIQSLFSILISSDSEVTTFILPKTDAAGSAVGRVEKLTDALKAPRDRLLQFGDNNKVGQGRLDAILSLKSLATNPMFGKVKNRLMYESLDIAEILLEIAKNHMGVEVGVNVERALFDRFLTEILSQDEDEAVPWDGTTRCYAQMMLAGIPYKAEGKRLALGTKLKGLNTVTDRLFTYAEIHLPRLVEVDKLIWEPDLTRGRRL</sequence>